<proteinExistence type="inferred from homology"/>
<accession>A0A8H7DYM7</accession>
<comment type="subcellular location">
    <subcellularLocation>
        <location evidence="2">Peroxisome membrane</location>
    </subcellularLocation>
</comment>
<evidence type="ECO:0000256" key="1">
    <source>
        <dbReference type="ARBA" id="ARBA00009505"/>
    </source>
</evidence>
<evidence type="ECO:0000256" key="3">
    <source>
        <dbReference type="SAM" id="MobiDB-lite"/>
    </source>
</evidence>
<evidence type="ECO:0000313" key="5">
    <source>
        <dbReference type="Proteomes" id="UP000606974"/>
    </source>
</evidence>
<dbReference type="InterPro" id="IPR013919">
    <property type="entry name" value="Pex16"/>
</dbReference>
<comment type="similarity">
    <text evidence="1 2">Belongs to the peroxin-16 family.</text>
</comment>
<dbReference type="Proteomes" id="UP000606974">
    <property type="component" value="Unassembled WGS sequence"/>
</dbReference>
<gene>
    <name evidence="4" type="ORF">GJ744_002647</name>
</gene>
<dbReference type="GO" id="GO:0007031">
    <property type="term" value="P:peroxisome organization"/>
    <property type="evidence" value="ECO:0007669"/>
    <property type="project" value="UniProtKB-KW"/>
</dbReference>
<dbReference type="OrthoDB" id="2021143at2759"/>
<feature type="region of interest" description="Disordered" evidence="3">
    <location>
        <begin position="186"/>
        <end position="214"/>
    </location>
</feature>
<comment type="caution">
    <text evidence="4">The sequence shown here is derived from an EMBL/GenBank/DDBJ whole genome shotgun (WGS) entry which is preliminary data.</text>
</comment>
<keyword evidence="2" id="KW-0576">Peroxisome</keyword>
<evidence type="ECO:0000256" key="2">
    <source>
        <dbReference type="RuleBase" id="RU365003"/>
    </source>
</evidence>
<name>A0A8H7DYM7_9EURO</name>
<reference evidence="4" key="1">
    <citation type="submission" date="2020-02" db="EMBL/GenBank/DDBJ databases">
        <authorList>
            <person name="Palmer J.M."/>
        </authorList>
    </citation>
    <scope>NUCLEOTIDE SEQUENCE</scope>
    <source>
        <strain evidence="4">EPUS1.4</strain>
        <tissue evidence="4">Thallus</tissue>
    </source>
</reference>
<dbReference type="PANTHER" id="PTHR13299">
    <property type="entry name" value="PEROXISOMAL MEMBRANE PROTEIN PEX16"/>
    <property type="match status" value="1"/>
</dbReference>
<dbReference type="GO" id="GO:0005778">
    <property type="term" value="C:peroxisomal membrane"/>
    <property type="evidence" value="ECO:0007669"/>
    <property type="project" value="UniProtKB-SubCell"/>
</dbReference>
<organism evidence="4 5">
    <name type="scientific">Endocarpon pusillum</name>
    <dbReference type="NCBI Taxonomy" id="364733"/>
    <lineage>
        <taxon>Eukaryota</taxon>
        <taxon>Fungi</taxon>
        <taxon>Dikarya</taxon>
        <taxon>Ascomycota</taxon>
        <taxon>Pezizomycotina</taxon>
        <taxon>Eurotiomycetes</taxon>
        <taxon>Chaetothyriomycetidae</taxon>
        <taxon>Verrucariales</taxon>
        <taxon>Verrucariaceae</taxon>
        <taxon>Endocarpon</taxon>
    </lineage>
</organism>
<dbReference type="PANTHER" id="PTHR13299:SF0">
    <property type="entry name" value="PEROXISOMAL MEMBRANE PROTEIN PEX16"/>
    <property type="match status" value="1"/>
</dbReference>
<dbReference type="EMBL" id="JAACFV010000148">
    <property type="protein sequence ID" value="KAF7504129.1"/>
    <property type="molecule type" value="Genomic_DNA"/>
</dbReference>
<keyword evidence="5" id="KW-1185">Reference proteome</keyword>
<dbReference type="AlphaFoldDB" id="A0A8H7DYM7"/>
<protein>
    <recommendedName>
        <fullName evidence="2">Peroxisomal membrane protein PEX16</fullName>
    </recommendedName>
</protein>
<dbReference type="Pfam" id="PF08610">
    <property type="entry name" value="Pex16"/>
    <property type="match status" value="1"/>
</dbReference>
<keyword evidence="2" id="KW-0962">Peroxisome biogenesis</keyword>
<sequence>MTASSALRHALSNTTSVISTTASALSSTALDLPSAYSNYVIHNSSSVSQIESALRSLTYLLPGSRLHDTELASESLHTFVQLLSIYHDNLLARASKLMPAAQAALKQKTSPHARYTKFWANRSALYRQLAVALKIAQYTELLWEMVARRRLGGDKARWRVIVLLESFKAMCRLLLMRLTNTRPLVSPPLPTREDVAPPELPLPDEADPPLDWNGMSPDPLGPQISIGSESLGSGRSWMMPRTKLTLPDLPDPDAITSYLVTKVITPDDIKPAKQLLHKLGTLQAQLAEILYILRPVVYALLMQRYAARYGKKGGKAQWTPWLVGISIDYLSRQLAKRSLERRVSGGVSTGLTALEREELKKRGWGMGWWAMRGAFYENVTKSVVDGVVGRLKGKPLLDLVGGVVEDYGYLWDEYHFSTSTM</sequence>
<evidence type="ECO:0000313" key="4">
    <source>
        <dbReference type="EMBL" id="KAF7504129.1"/>
    </source>
</evidence>